<dbReference type="KEGG" id="tsu:Tresu_1987"/>
<dbReference type="NCBIfam" id="TIGR00675">
    <property type="entry name" value="dcm"/>
    <property type="match status" value="1"/>
</dbReference>
<dbReference type="PRINTS" id="PR00105">
    <property type="entry name" value="C5METTRFRASE"/>
</dbReference>
<dbReference type="GO" id="GO:0032259">
    <property type="term" value="P:methylation"/>
    <property type="evidence" value="ECO:0007669"/>
    <property type="project" value="UniProtKB-KW"/>
</dbReference>
<evidence type="ECO:0000256" key="8">
    <source>
        <dbReference type="RuleBase" id="RU000417"/>
    </source>
</evidence>
<proteinExistence type="inferred from homology"/>
<accession>F2NTD9</accession>
<dbReference type="InterPro" id="IPR001525">
    <property type="entry name" value="C5_MeTfrase"/>
</dbReference>
<feature type="active site" evidence="6">
    <location>
        <position position="83"/>
    </location>
</feature>
<comment type="catalytic activity">
    <reaction evidence="5 8">
        <text>a 2'-deoxycytidine in DNA + S-adenosyl-L-methionine = a 5-methyl-2'-deoxycytidine in DNA + S-adenosyl-L-homocysteine + H(+)</text>
        <dbReference type="Rhea" id="RHEA:13681"/>
        <dbReference type="Rhea" id="RHEA-COMP:11369"/>
        <dbReference type="Rhea" id="RHEA-COMP:11370"/>
        <dbReference type="ChEBI" id="CHEBI:15378"/>
        <dbReference type="ChEBI" id="CHEBI:57856"/>
        <dbReference type="ChEBI" id="CHEBI:59789"/>
        <dbReference type="ChEBI" id="CHEBI:85452"/>
        <dbReference type="ChEBI" id="CHEBI:85454"/>
        <dbReference type="EC" id="2.1.1.37"/>
    </reaction>
</comment>
<dbReference type="EMBL" id="CP002631">
    <property type="protein sequence ID" value="AEB14862.1"/>
    <property type="molecule type" value="Genomic_DNA"/>
</dbReference>
<keyword evidence="3 6" id="KW-0949">S-adenosyl-L-methionine</keyword>
<reference evidence="10" key="2">
    <citation type="submission" date="2011-04" db="EMBL/GenBank/DDBJ databases">
        <title>The complete genome of chromosome of Treponema succinifaciens DSM 2489.</title>
        <authorList>
            <person name="Lucas S."/>
            <person name="Copeland A."/>
            <person name="Lapidus A."/>
            <person name="Bruce D."/>
            <person name="Goodwin L."/>
            <person name="Pitluck S."/>
            <person name="Peters L."/>
            <person name="Kyrpides N."/>
            <person name="Mavromatis K."/>
            <person name="Ivanova N."/>
            <person name="Ovchinnikova G."/>
            <person name="Teshima H."/>
            <person name="Detter J.C."/>
            <person name="Tapia R."/>
            <person name="Han C."/>
            <person name="Land M."/>
            <person name="Hauser L."/>
            <person name="Markowitz V."/>
            <person name="Cheng J.-F."/>
            <person name="Hugenholtz P."/>
            <person name="Woyke T."/>
            <person name="Wu D."/>
            <person name="Gronow S."/>
            <person name="Wellnitz S."/>
            <person name="Brambilla E."/>
            <person name="Klenk H.-P."/>
            <person name="Eisen J.A."/>
        </authorList>
    </citation>
    <scope>NUCLEOTIDE SEQUENCE [LARGE SCALE GENOMIC DNA]</scope>
    <source>
        <strain evidence="10">ATCC 33096 / DSM 2489 / 6091</strain>
    </source>
</reference>
<dbReference type="Proteomes" id="UP000006852">
    <property type="component" value="Chromosome"/>
</dbReference>
<dbReference type="REBASE" id="34477">
    <property type="entry name" value="M.Tsu2489ORF1987P"/>
</dbReference>
<dbReference type="Gene3D" id="3.90.120.10">
    <property type="entry name" value="DNA Methylase, subunit A, domain 2"/>
    <property type="match status" value="1"/>
</dbReference>
<keyword evidence="1 6" id="KW-0489">Methyltransferase</keyword>
<dbReference type="PROSITE" id="PS00094">
    <property type="entry name" value="C5_MTASE_1"/>
    <property type="match status" value="1"/>
</dbReference>
<dbReference type="InterPro" id="IPR050750">
    <property type="entry name" value="C5-MTase"/>
</dbReference>
<dbReference type="CDD" id="cd00315">
    <property type="entry name" value="Cyt_C5_DNA_methylase"/>
    <property type="match status" value="1"/>
</dbReference>
<keyword evidence="4" id="KW-0680">Restriction system</keyword>
<evidence type="ECO:0000256" key="1">
    <source>
        <dbReference type="ARBA" id="ARBA00022603"/>
    </source>
</evidence>
<dbReference type="AlphaFoldDB" id="F2NTD9"/>
<reference evidence="9 10" key="1">
    <citation type="journal article" date="2011" name="Stand. Genomic Sci.">
        <title>Complete genome sequence of Treponema succinifaciens type strain (6091).</title>
        <authorList>
            <person name="Han C."/>
            <person name="Gronow S."/>
            <person name="Teshima H."/>
            <person name="Lapidus A."/>
            <person name="Nolan M."/>
            <person name="Lucas S."/>
            <person name="Hammon N."/>
            <person name="Deshpande S."/>
            <person name="Cheng J.F."/>
            <person name="Zeytun A."/>
            <person name="Tapia R."/>
            <person name="Goodwin L."/>
            <person name="Pitluck S."/>
            <person name="Liolios K."/>
            <person name="Pagani I."/>
            <person name="Ivanova N."/>
            <person name="Mavromatis K."/>
            <person name="Mikhailova N."/>
            <person name="Huntemann M."/>
            <person name="Pati A."/>
            <person name="Chen A."/>
            <person name="Palaniappan K."/>
            <person name="Land M."/>
            <person name="Hauser L."/>
            <person name="Brambilla E.M."/>
            <person name="Rohde M."/>
            <person name="Goker M."/>
            <person name="Woyke T."/>
            <person name="Bristow J."/>
            <person name="Eisen J.A."/>
            <person name="Markowitz V."/>
            <person name="Hugenholtz P."/>
            <person name="Kyrpides N.C."/>
            <person name="Klenk H.P."/>
            <person name="Detter J.C."/>
        </authorList>
    </citation>
    <scope>NUCLEOTIDE SEQUENCE [LARGE SCALE GENOMIC DNA]</scope>
    <source>
        <strain evidence="10">ATCC 33096 / DSM 2489 / 6091</strain>
    </source>
</reference>
<dbReference type="EC" id="2.1.1.37" evidence="8"/>
<protein>
    <recommendedName>
        <fullName evidence="8">Cytosine-specific methyltransferase</fullName>
        <ecNumber evidence="8">2.1.1.37</ecNumber>
    </recommendedName>
</protein>
<comment type="similarity">
    <text evidence="6 7">Belongs to the class I-like SAM-binding methyltransferase superfamily. C5-methyltransferase family.</text>
</comment>
<dbReference type="Gene3D" id="3.40.50.150">
    <property type="entry name" value="Vaccinia Virus protein VP39"/>
    <property type="match status" value="1"/>
</dbReference>
<dbReference type="Pfam" id="PF00145">
    <property type="entry name" value="DNA_methylase"/>
    <property type="match status" value="1"/>
</dbReference>
<keyword evidence="2 6" id="KW-0808">Transferase</keyword>
<evidence type="ECO:0000256" key="7">
    <source>
        <dbReference type="RuleBase" id="RU000416"/>
    </source>
</evidence>
<dbReference type="OrthoDB" id="9813719at2"/>
<dbReference type="PROSITE" id="PS51679">
    <property type="entry name" value="SAM_MT_C5"/>
    <property type="match status" value="1"/>
</dbReference>
<evidence type="ECO:0000256" key="3">
    <source>
        <dbReference type="ARBA" id="ARBA00022691"/>
    </source>
</evidence>
<evidence type="ECO:0000313" key="10">
    <source>
        <dbReference type="Proteomes" id="UP000006852"/>
    </source>
</evidence>
<keyword evidence="10" id="KW-1185">Reference proteome</keyword>
<dbReference type="InterPro" id="IPR018117">
    <property type="entry name" value="C5_DNA_meth_AS"/>
</dbReference>
<dbReference type="GO" id="GO:0009307">
    <property type="term" value="P:DNA restriction-modification system"/>
    <property type="evidence" value="ECO:0007669"/>
    <property type="project" value="UniProtKB-KW"/>
</dbReference>
<dbReference type="SUPFAM" id="SSF53335">
    <property type="entry name" value="S-adenosyl-L-methionine-dependent methyltransferases"/>
    <property type="match status" value="1"/>
</dbReference>
<dbReference type="HOGENOM" id="CLU_006958_0_1_12"/>
<dbReference type="PANTHER" id="PTHR46098:SF1">
    <property type="entry name" value="TRNA (CYTOSINE(38)-C(5))-METHYLTRANSFERASE"/>
    <property type="match status" value="1"/>
</dbReference>
<dbReference type="InterPro" id="IPR029063">
    <property type="entry name" value="SAM-dependent_MTases_sf"/>
</dbReference>
<dbReference type="STRING" id="869209.Tresu_1987"/>
<dbReference type="GO" id="GO:0003886">
    <property type="term" value="F:DNA (cytosine-5-)-methyltransferase activity"/>
    <property type="evidence" value="ECO:0007669"/>
    <property type="project" value="UniProtKB-EC"/>
</dbReference>
<name>F2NTD9_TRES6</name>
<organism evidence="9 10">
    <name type="scientific">Treponema succinifaciens (strain ATCC 33096 / DSM 2489 / 6091)</name>
    <dbReference type="NCBI Taxonomy" id="869209"/>
    <lineage>
        <taxon>Bacteria</taxon>
        <taxon>Pseudomonadati</taxon>
        <taxon>Spirochaetota</taxon>
        <taxon>Spirochaetia</taxon>
        <taxon>Spirochaetales</taxon>
        <taxon>Treponemataceae</taxon>
        <taxon>Treponema</taxon>
    </lineage>
</organism>
<evidence type="ECO:0000313" key="9">
    <source>
        <dbReference type="EMBL" id="AEB14862.1"/>
    </source>
</evidence>
<sequence>MQFTESIKFIDLFAGIGGIRKGFESACADLGIKTECVFTSEIKPHAVEVLKQNHPNETVRGDITKIETAEIPDFDFLLGGFPCQAFSAAGKRLGFEDTRGTLFFEVERILRDKKPKGFILENVEGLVNHDRQNPKDKMGRTLSTILEHLTALGYKVNWKVLNAKNFGVPQDRKRIYITGTYTDFPNLENFETNNANLSDILEKGLPVSNSKFVNLVLSNYSVKQLYGMSIKDKRGGNNNIHSWDIDYKGKTTKQEKEFLNLLLKERRKKKWAQEYGIDWMDGMPLTISMIRTFYNADNLETMLEDLVSKKYLKKEHPKKKIGNKRVQDETLPLGYNIVAGKMSYEVAKVLDPKGIAPTLVAMDMEHLFVGDGDGIRKLSLREGLRLFGYPDDFKFDVSLQDGYDLLGNTVVVPVIKQVALRVLTILTEEKKNESECA</sequence>
<dbReference type="PANTHER" id="PTHR46098">
    <property type="entry name" value="TRNA (CYTOSINE(38)-C(5))-METHYLTRANSFERASE"/>
    <property type="match status" value="1"/>
</dbReference>
<evidence type="ECO:0000256" key="5">
    <source>
        <dbReference type="ARBA" id="ARBA00047422"/>
    </source>
</evidence>
<evidence type="ECO:0000256" key="2">
    <source>
        <dbReference type="ARBA" id="ARBA00022679"/>
    </source>
</evidence>
<evidence type="ECO:0000256" key="6">
    <source>
        <dbReference type="PROSITE-ProRule" id="PRU01016"/>
    </source>
</evidence>
<dbReference type="eggNOG" id="COG0270">
    <property type="taxonomic scope" value="Bacteria"/>
</dbReference>
<gene>
    <name evidence="9" type="ordered locus">Tresu_1987</name>
</gene>
<evidence type="ECO:0000256" key="4">
    <source>
        <dbReference type="ARBA" id="ARBA00022747"/>
    </source>
</evidence>